<dbReference type="InterPro" id="IPR017871">
    <property type="entry name" value="ABC_transporter-like_CS"/>
</dbReference>
<dbReference type="Gene3D" id="3.40.50.300">
    <property type="entry name" value="P-loop containing nucleotide triphosphate hydrolases"/>
    <property type="match status" value="1"/>
</dbReference>
<dbReference type="GO" id="GO:0016020">
    <property type="term" value="C:membrane"/>
    <property type="evidence" value="ECO:0007669"/>
    <property type="project" value="InterPro"/>
</dbReference>
<dbReference type="InterPro" id="IPR003439">
    <property type="entry name" value="ABC_transporter-like_ATP-bd"/>
</dbReference>
<dbReference type="EMBL" id="PYGA01000010">
    <property type="protein sequence ID" value="PSK96900.1"/>
    <property type="molecule type" value="Genomic_DNA"/>
</dbReference>
<keyword evidence="2" id="KW-1003">Cell membrane</keyword>
<evidence type="ECO:0000256" key="2">
    <source>
        <dbReference type="ARBA" id="ARBA00022475"/>
    </source>
</evidence>
<accession>A0A2P8DI55</accession>
<sequence>MSARDPAGTVLPPAAGDATPALAVAGLVKSYSGRRVLHGIDLEVRRGELVALLGANGSGKSTALRCVAGLTEPDSGTIRLDGADPALLRGARLARARSGAAMVFQQIHLVPRRTALDNVCSGALARLGPAALHPVFFPRALREEAMACLDRVGMADKALERAGRLSGGQQQRVAIARALCQRPTVLLADEPVSALDPSAAEQVMGLLADLAANRGLAVAAVLHQPGLALRHADRVVGLVNGGIAWSEPADRVGHDAVDALYAPEPIEEPA</sequence>
<keyword evidence="1" id="KW-0813">Transport</keyword>
<protein>
    <submittedName>
        <fullName evidence="8">Phosphonate transport system ATP-binding protein</fullName>
    </submittedName>
</protein>
<proteinExistence type="predicted"/>
<feature type="domain" description="ABC transporter" evidence="7">
    <location>
        <begin position="22"/>
        <end position="265"/>
    </location>
</feature>
<evidence type="ECO:0000313" key="9">
    <source>
        <dbReference type="Proteomes" id="UP000240542"/>
    </source>
</evidence>
<evidence type="ECO:0000256" key="6">
    <source>
        <dbReference type="ARBA" id="ARBA00023136"/>
    </source>
</evidence>
<reference evidence="8 9" key="1">
    <citation type="submission" date="2018-03" db="EMBL/GenBank/DDBJ databases">
        <title>Genomic Encyclopedia of Archaeal and Bacterial Type Strains, Phase II (KMG-II): from individual species to whole genera.</title>
        <authorList>
            <person name="Goeker M."/>
        </authorList>
    </citation>
    <scope>NUCLEOTIDE SEQUENCE [LARGE SCALE GENOMIC DNA]</scope>
    <source>
        <strain evidence="8 9">DSM 45312</strain>
    </source>
</reference>
<evidence type="ECO:0000256" key="3">
    <source>
        <dbReference type="ARBA" id="ARBA00022741"/>
    </source>
</evidence>
<keyword evidence="3" id="KW-0547">Nucleotide-binding</keyword>
<dbReference type="SMART" id="SM00382">
    <property type="entry name" value="AAA"/>
    <property type="match status" value="1"/>
</dbReference>
<dbReference type="Proteomes" id="UP000240542">
    <property type="component" value="Unassembled WGS sequence"/>
</dbReference>
<evidence type="ECO:0000256" key="1">
    <source>
        <dbReference type="ARBA" id="ARBA00022448"/>
    </source>
</evidence>
<dbReference type="GO" id="GO:0016887">
    <property type="term" value="F:ATP hydrolysis activity"/>
    <property type="evidence" value="ECO:0007669"/>
    <property type="project" value="InterPro"/>
</dbReference>
<comment type="caution">
    <text evidence="8">The sequence shown here is derived from an EMBL/GenBank/DDBJ whole genome shotgun (WGS) entry which is preliminary data.</text>
</comment>
<organism evidence="8 9">
    <name type="scientific">Murinocardiopsis flavida</name>
    <dbReference type="NCBI Taxonomy" id="645275"/>
    <lineage>
        <taxon>Bacteria</taxon>
        <taxon>Bacillati</taxon>
        <taxon>Actinomycetota</taxon>
        <taxon>Actinomycetes</taxon>
        <taxon>Streptosporangiales</taxon>
        <taxon>Nocardiopsidaceae</taxon>
        <taxon>Murinocardiopsis</taxon>
    </lineage>
</organism>
<keyword evidence="9" id="KW-1185">Reference proteome</keyword>
<dbReference type="GO" id="GO:0015416">
    <property type="term" value="F:ABC-type phosphonate transporter activity"/>
    <property type="evidence" value="ECO:0007669"/>
    <property type="project" value="InterPro"/>
</dbReference>
<dbReference type="SUPFAM" id="SSF52540">
    <property type="entry name" value="P-loop containing nucleoside triphosphate hydrolases"/>
    <property type="match status" value="1"/>
</dbReference>
<dbReference type="AlphaFoldDB" id="A0A2P8DI55"/>
<dbReference type="Pfam" id="PF00005">
    <property type="entry name" value="ABC_tran"/>
    <property type="match status" value="1"/>
</dbReference>
<dbReference type="InterPro" id="IPR027417">
    <property type="entry name" value="P-loop_NTPase"/>
</dbReference>
<dbReference type="CDD" id="cd03256">
    <property type="entry name" value="ABC_PhnC_transporter"/>
    <property type="match status" value="1"/>
</dbReference>
<dbReference type="GO" id="GO:0005524">
    <property type="term" value="F:ATP binding"/>
    <property type="evidence" value="ECO:0007669"/>
    <property type="project" value="UniProtKB-KW"/>
</dbReference>
<dbReference type="InterPro" id="IPR003593">
    <property type="entry name" value="AAA+_ATPase"/>
</dbReference>
<dbReference type="PROSITE" id="PS50893">
    <property type="entry name" value="ABC_TRANSPORTER_2"/>
    <property type="match status" value="1"/>
</dbReference>
<dbReference type="RefSeq" id="WP_211301327.1">
    <property type="nucleotide sequence ID" value="NZ_PYGA01000010.1"/>
</dbReference>
<dbReference type="PANTHER" id="PTHR43166">
    <property type="entry name" value="AMINO ACID IMPORT ATP-BINDING PROTEIN"/>
    <property type="match status" value="1"/>
</dbReference>
<evidence type="ECO:0000256" key="4">
    <source>
        <dbReference type="ARBA" id="ARBA00022840"/>
    </source>
</evidence>
<evidence type="ECO:0000256" key="5">
    <source>
        <dbReference type="ARBA" id="ARBA00022967"/>
    </source>
</evidence>
<evidence type="ECO:0000259" key="7">
    <source>
        <dbReference type="PROSITE" id="PS50893"/>
    </source>
</evidence>
<gene>
    <name evidence="8" type="ORF">CLV63_110200</name>
</gene>
<name>A0A2P8DI55_9ACTN</name>
<keyword evidence="5" id="KW-1278">Translocase</keyword>
<dbReference type="InterPro" id="IPR050086">
    <property type="entry name" value="MetN_ABC_transporter-like"/>
</dbReference>
<keyword evidence="6" id="KW-0472">Membrane</keyword>
<evidence type="ECO:0000313" key="8">
    <source>
        <dbReference type="EMBL" id="PSK96900.1"/>
    </source>
</evidence>
<keyword evidence="4 8" id="KW-0067">ATP-binding</keyword>
<dbReference type="InterPro" id="IPR012693">
    <property type="entry name" value="ABC_transpr_PhnC"/>
</dbReference>
<dbReference type="PROSITE" id="PS00211">
    <property type="entry name" value="ABC_TRANSPORTER_1"/>
    <property type="match status" value="1"/>
</dbReference>